<gene>
    <name evidence="11" type="ORF">D8780_10025</name>
</gene>
<protein>
    <recommendedName>
        <fullName evidence="9">TRAP transporter small permease protein</fullName>
    </recommendedName>
</protein>
<keyword evidence="12" id="KW-1185">Reference proteome</keyword>
<proteinExistence type="inferred from homology"/>
<sequence>MTFLIGLSSIIDAVTRFMGKAVSWLVLVAVLVSAYNATIRYLGGSVPDWIPIPRASNALLELQWYLYGAVFLIAASWTLQDNEHIRIDLLSNRFSKRTRDIVDLVGHLVVLLPFTGLMVWLAWPWFWRSYNSGEISGNANGLILWPAKFILLFGFILLFIQGVSEIIKRVAVLMDRMEDPHLEDYDLPPAVAEMESGSGLSGEEQGGHS</sequence>
<evidence type="ECO:0000313" key="11">
    <source>
        <dbReference type="EMBL" id="RLQ88494.1"/>
    </source>
</evidence>
<name>A0A3L7JDG6_9HYPH</name>
<keyword evidence="3" id="KW-1003">Cell membrane</keyword>
<dbReference type="Proteomes" id="UP000281094">
    <property type="component" value="Unassembled WGS sequence"/>
</dbReference>
<keyword evidence="4 9" id="KW-0997">Cell inner membrane</keyword>
<feature type="transmembrane region" description="Helical" evidence="9">
    <location>
        <begin position="62"/>
        <end position="80"/>
    </location>
</feature>
<feature type="transmembrane region" description="Helical" evidence="9">
    <location>
        <begin position="143"/>
        <end position="167"/>
    </location>
</feature>
<comment type="similarity">
    <text evidence="8 9">Belongs to the TRAP transporter small permease family.</text>
</comment>
<dbReference type="PANTHER" id="PTHR35011">
    <property type="entry name" value="2,3-DIKETO-L-GULONATE TRAP TRANSPORTER SMALL PERMEASE PROTEIN YIAM"/>
    <property type="match status" value="1"/>
</dbReference>
<dbReference type="PANTHER" id="PTHR35011:SF4">
    <property type="entry name" value="SLL1102 PROTEIN"/>
    <property type="match status" value="1"/>
</dbReference>
<evidence type="ECO:0000256" key="1">
    <source>
        <dbReference type="ARBA" id="ARBA00004429"/>
    </source>
</evidence>
<keyword evidence="5 9" id="KW-0812">Transmembrane</keyword>
<comment type="subunit">
    <text evidence="9">The complex comprises the extracytoplasmic solute receptor protein and the two transmembrane proteins.</text>
</comment>
<dbReference type="RefSeq" id="WP_121645462.1">
    <property type="nucleotide sequence ID" value="NZ_RCWN01000001.1"/>
</dbReference>
<feature type="transmembrane region" description="Helical" evidence="9">
    <location>
        <begin position="21"/>
        <end position="42"/>
    </location>
</feature>
<keyword evidence="2 9" id="KW-0813">Transport</keyword>
<dbReference type="InterPro" id="IPR055348">
    <property type="entry name" value="DctQ"/>
</dbReference>
<evidence type="ECO:0000256" key="4">
    <source>
        <dbReference type="ARBA" id="ARBA00022519"/>
    </source>
</evidence>
<accession>A0A3L7JDG6</accession>
<dbReference type="Pfam" id="PF04290">
    <property type="entry name" value="DctQ"/>
    <property type="match status" value="1"/>
</dbReference>
<comment type="subcellular location">
    <subcellularLocation>
        <location evidence="1 9">Cell inner membrane</location>
        <topology evidence="1 9">Multi-pass membrane protein</topology>
    </subcellularLocation>
</comment>
<evidence type="ECO:0000256" key="9">
    <source>
        <dbReference type="RuleBase" id="RU369079"/>
    </source>
</evidence>
<keyword evidence="6 9" id="KW-1133">Transmembrane helix</keyword>
<dbReference type="GO" id="GO:0022857">
    <property type="term" value="F:transmembrane transporter activity"/>
    <property type="evidence" value="ECO:0007669"/>
    <property type="project" value="UniProtKB-UniRule"/>
</dbReference>
<dbReference type="AlphaFoldDB" id="A0A3L7JDG6"/>
<evidence type="ECO:0000259" key="10">
    <source>
        <dbReference type="Pfam" id="PF04290"/>
    </source>
</evidence>
<reference evidence="11 12" key="1">
    <citation type="submission" date="2018-10" db="EMBL/GenBank/DDBJ databases">
        <title>Notoacmeibacter sp. M2BS9Y-3-1, whole genome shotgun sequence.</title>
        <authorList>
            <person name="Tuo L."/>
        </authorList>
    </citation>
    <scope>NUCLEOTIDE SEQUENCE [LARGE SCALE GENOMIC DNA]</scope>
    <source>
        <strain evidence="11 12">M2BS9Y-3-1</strain>
    </source>
</reference>
<evidence type="ECO:0000256" key="3">
    <source>
        <dbReference type="ARBA" id="ARBA00022475"/>
    </source>
</evidence>
<evidence type="ECO:0000256" key="5">
    <source>
        <dbReference type="ARBA" id="ARBA00022692"/>
    </source>
</evidence>
<evidence type="ECO:0000313" key="12">
    <source>
        <dbReference type="Proteomes" id="UP000281094"/>
    </source>
</evidence>
<dbReference type="GO" id="GO:0005886">
    <property type="term" value="C:plasma membrane"/>
    <property type="evidence" value="ECO:0007669"/>
    <property type="project" value="UniProtKB-SubCell"/>
</dbReference>
<organism evidence="11 12">
    <name type="scientific">Notoacmeibacter ruber</name>
    <dbReference type="NCBI Taxonomy" id="2670375"/>
    <lineage>
        <taxon>Bacteria</taxon>
        <taxon>Pseudomonadati</taxon>
        <taxon>Pseudomonadota</taxon>
        <taxon>Alphaproteobacteria</taxon>
        <taxon>Hyphomicrobiales</taxon>
        <taxon>Notoacmeibacteraceae</taxon>
        <taxon>Notoacmeibacter</taxon>
    </lineage>
</organism>
<keyword evidence="7 9" id="KW-0472">Membrane</keyword>
<comment type="function">
    <text evidence="9">Part of the tripartite ATP-independent periplasmic (TRAP) transport system.</text>
</comment>
<dbReference type="EMBL" id="RCWN01000001">
    <property type="protein sequence ID" value="RLQ88494.1"/>
    <property type="molecule type" value="Genomic_DNA"/>
</dbReference>
<evidence type="ECO:0000256" key="7">
    <source>
        <dbReference type="ARBA" id="ARBA00023136"/>
    </source>
</evidence>
<feature type="domain" description="Tripartite ATP-independent periplasmic transporters DctQ component" evidence="10">
    <location>
        <begin position="61"/>
        <end position="170"/>
    </location>
</feature>
<feature type="transmembrane region" description="Helical" evidence="9">
    <location>
        <begin position="101"/>
        <end position="123"/>
    </location>
</feature>
<evidence type="ECO:0000256" key="2">
    <source>
        <dbReference type="ARBA" id="ARBA00022448"/>
    </source>
</evidence>
<evidence type="ECO:0000256" key="8">
    <source>
        <dbReference type="ARBA" id="ARBA00038436"/>
    </source>
</evidence>
<evidence type="ECO:0000256" key="6">
    <source>
        <dbReference type="ARBA" id="ARBA00022989"/>
    </source>
</evidence>
<dbReference type="InterPro" id="IPR007387">
    <property type="entry name" value="TRAP_DctQ"/>
</dbReference>
<comment type="caution">
    <text evidence="11">The sequence shown here is derived from an EMBL/GenBank/DDBJ whole genome shotgun (WGS) entry which is preliminary data.</text>
</comment>